<accession>A0A3G5A627</accession>
<proteinExistence type="predicted"/>
<keyword evidence="1" id="KW-0472">Membrane</keyword>
<dbReference type="EMBL" id="MK072384">
    <property type="protein sequence ID" value="AYV82687.1"/>
    <property type="molecule type" value="Genomic_DNA"/>
</dbReference>
<feature type="transmembrane region" description="Helical" evidence="1">
    <location>
        <begin position="72"/>
        <end position="91"/>
    </location>
</feature>
<keyword evidence="1" id="KW-1133">Transmembrane helix</keyword>
<evidence type="ECO:0000313" key="2">
    <source>
        <dbReference type="EMBL" id="AYV82687.1"/>
    </source>
</evidence>
<protein>
    <submittedName>
        <fullName evidence="2">Uncharacterized protein</fullName>
    </submittedName>
</protein>
<name>A0A3G5A627_9VIRU</name>
<evidence type="ECO:0000256" key="1">
    <source>
        <dbReference type="SAM" id="Phobius"/>
    </source>
</evidence>
<sequence length="122" mass="13693">MSLQSVDSAIDEAEDLVSDELIVMGITLKTDIDNERKHAVKNFKYLLIAGFFRLTQAVIFAATLQSCAVGKIVPLFINTGITTILALIFWYRINTSCRGKKPYERAIETQALINKYGTFDEL</sequence>
<gene>
    <name evidence="2" type="ORF">Hyperionvirus2_55</name>
</gene>
<reference evidence="2" key="1">
    <citation type="submission" date="2018-10" db="EMBL/GenBank/DDBJ databases">
        <title>Hidden diversity of soil giant viruses.</title>
        <authorList>
            <person name="Schulz F."/>
            <person name="Alteio L."/>
            <person name="Goudeau D."/>
            <person name="Ryan E.M."/>
            <person name="Malmstrom R.R."/>
            <person name="Blanchard J."/>
            <person name="Woyke T."/>
        </authorList>
    </citation>
    <scope>NUCLEOTIDE SEQUENCE</scope>
    <source>
        <strain evidence="2">HYV1</strain>
    </source>
</reference>
<feature type="transmembrane region" description="Helical" evidence="1">
    <location>
        <begin position="45"/>
        <end position="66"/>
    </location>
</feature>
<keyword evidence="1" id="KW-0812">Transmembrane</keyword>
<organism evidence="2">
    <name type="scientific">Hyperionvirus sp</name>
    <dbReference type="NCBI Taxonomy" id="2487770"/>
    <lineage>
        <taxon>Viruses</taxon>
        <taxon>Varidnaviria</taxon>
        <taxon>Bamfordvirae</taxon>
        <taxon>Nucleocytoviricota</taxon>
        <taxon>Megaviricetes</taxon>
        <taxon>Imitervirales</taxon>
        <taxon>Mimiviridae</taxon>
        <taxon>Klosneuvirinae</taxon>
    </lineage>
</organism>